<dbReference type="InterPro" id="IPR005496">
    <property type="entry name" value="Integral_membrane_TerC"/>
</dbReference>
<proteinExistence type="inferred from homology"/>
<keyword evidence="3 6" id="KW-0812">Transmembrane</keyword>
<evidence type="ECO:0000256" key="4">
    <source>
        <dbReference type="ARBA" id="ARBA00022989"/>
    </source>
</evidence>
<feature type="transmembrane region" description="Helical" evidence="6">
    <location>
        <begin position="148"/>
        <end position="169"/>
    </location>
</feature>
<keyword evidence="4 6" id="KW-1133">Transmembrane helix</keyword>
<keyword evidence="8" id="KW-1185">Reference proteome</keyword>
<evidence type="ECO:0000256" key="1">
    <source>
        <dbReference type="ARBA" id="ARBA00004141"/>
    </source>
</evidence>
<gene>
    <name evidence="7" type="ORF">ABIE08_002068</name>
</gene>
<comment type="similarity">
    <text evidence="2">Belongs to the TerC family.</text>
</comment>
<feature type="transmembrane region" description="Helical" evidence="6">
    <location>
        <begin position="6"/>
        <end position="32"/>
    </location>
</feature>
<evidence type="ECO:0000256" key="5">
    <source>
        <dbReference type="ARBA" id="ARBA00023136"/>
    </source>
</evidence>
<reference evidence="7 8" key="1">
    <citation type="submission" date="2024-06" db="EMBL/GenBank/DDBJ databases">
        <title>Sorghum-associated microbial communities from plants grown in Nebraska, USA.</title>
        <authorList>
            <person name="Schachtman D."/>
        </authorList>
    </citation>
    <scope>NUCLEOTIDE SEQUENCE [LARGE SCALE GENOMIC DNA]</scope>
    <source>
        <strain evidence="7 8">3207</strain>
    </source>
</reference>
<evidence type="ECO:0000256" key="3">
    <source>
        <dbReference type="ARBA" id="ARBA00022692"/>
    </source>
</evidence>
<dbReference type="NCBIfam" id="TIGR03717">
    <property type="entry name" value="R_switched_YjbE"/>
    <property type="match status" value="1"/>
</dbReference>
<accession>A0ABV2QYR5</accession>
<organism evidence="7 8">
    <name type="scientific">Kaistia defluvii</name>
    <dbReference type="NCBI Taxonomy" id="410841"/>
    <lineage>
        <taxon>Bacteria</taxon>
        <taxon>Pseudomonadati</taxon>
        <taxon>Pseudomonadota</taxon>
        <taxon>Alphaproteobacteria</taxon>
        <taxon>Hyphomicrobiales</taxon>
        <taxon>Kaistiaceae</taxon>
        <taxon>Kaistia</taxon>
    </lineage>
</organism>
<dbReference type="Proteomes" id="UP001549321">
    <property type="component" value="Unassembled WGS sequence"/>
</dbReference>
<dbReference type="EMBL" id="JBEPSM010000001">
    <property type="protein sequence ID" value="MET4634155.1"/>
    <property type="molecule type" value="Genomic_DNA"/>
</dbReference>
<evidence type="ECO:0000313" key="7">
    <source>
        <dbReference type="EMBL" id="MET4634155.1"/>
    </source>
</evidence>
<protein>
    <submittedName>
        <fullName evidence="7">YjbE family integral membrane protein</fullName>
    </submittedName>
</protein>
<evidence type="ECO:0000256" key="2">
    <source>
        <dbReference type="ARBA" id="ARBA00007511"/>
    </source>
</evidence>
<keyword evidence="5 6" id="KW-0472">Membrane</keyword>
<comment type="caution">
    <text evidence="7">The sequence shown here is derived from an EMBL/GenBank/DDBJ whole genome shotgun (WGS) entry which is preliminary data.</text>
</comment>
<evidence type="ECO:0000313" key="8">
    <source>
        <dbReference type="Proteomes" id="UP001549321"/>
    </source>
</evidence>
<dbReference type="InterPro" id="IPR022301">
    <property type="entry name" value="Integral_membrane_YjbE"/>
</dbReference>
<dbReference type="PANTHER" id="PTHR30238">
    <property type="entry name" value="MEMBRANE BOUND PREDICTED REDOX MODULATOR"/>
    <property type="match status" value="1"/>
</dbReference>
<feature type="transmembrane region" description="Helical" evidence="6">
    <location>
        <begin position="69"/>
        <end position="88"/>
    </location>
</feature>
<evidence type="ECO:0000256" key="6">
    <source>
        <dbReference type="SAM" id="Phobius"/>
    </source>
</evidence>
<name>A0ABV2QYR5_9HYPH</name>
<feature type="transmembrane region" description="Helical" evidence="6">
    <location>
        <begin position="44"/>
        <end position="63"/>
    </location>
</feature>
<sequence>MDFVAAELVALATVVLIDLVLAGDNAIVVGMAAAGLPKDVRKKAIIVGIAAAAVLRIIFALFATKLLGIIGLTLAGGILLLWVCWKLWREIRTDHDAEAAEQQAAIASAEGAPGKTFKQAITQIIIADVSMSLDNVLAVAGTAREHTWVLVVGLVLSVALMGVAANFVARLLKRMPWIAYVGLAVIAWVAFKMIFDGGLEVFHFADVAGVF</sequence>
<dbReference type="Pfam" id="PF03741">
    <property type="entry name" value="TerC"/>
    <property type="match status" value="1"/>
</dbReference>
<dbReference type="PANTHER" id="PTHR30238:SF4">
    <property type="entry name" value="SLL1022 PROTEIN"/>
    <property type="match status" value="1"/>
</dbReference>
<comment type="subcellular location">
    <subcellularLocation>
        <location evidence="1">Membrane</location>
        <topology evidence="1">Multi-pass membrane protein</topology>
    </subcellularLocation>
</comment>
<feature type="transmembrane region" description="Helical" evidence="6">
    <location>
        <begin position="175"/>
        <end position="195"/>
    </location>
</feature>